<dbReference type="Proteomes" id="UP000234190">
    <property type="component" value="Unassembled WGS sequence"/>
</dbReference>
<dbReference type="NCBIfam" id="NF005436">
    <property type="entry name" value="PRK07023.1"/>
    <property type="match status" value="1"/>
</dbReference>
<dbReference type="InterPro" id="IPR051721">
    <property type="entry name" value="Biopterin_syn/organic_redct"/>
</dbReference>
<evidence type="ECO:0000256" key="2">
    <source>
        <dbReference type="ARBA" id="ARBA00022490"/>
    </source>
</evidence>
<keyword evidence="4" id="KW-0560">Oxidoreductase</keyword>
<dbReference type="GO" id="GO:0005737">
    <property type="term" value="C:cytoplasm"/>
    <property type="evidence" value="ECO:0007669"/>
    <property type="project" value="UniProtKB-SubCell"/>
</dbReference>
<dbReference type="InterPro" id="IPR036291">
    <property type="entry name" value="NAD(P)-bd_dom_sf"/>
</dbReference>
<comment type="caution">
    <text evidence="5">The sequence shown here is derived from an EMBL/GenBank/DDBJ whole genome shotgun (WGS) entry which is preliminary data.</text>
</comment>
<evidence type="ECO:0000256" key="4">
    <source>
        <dbReference type="ARBA" id="ARBA00023002"/>
    </source>
</evidence>
<reference evidence="5 6" key="1">
    <citation type="submission" date="2017-10" db="EMBL/GenBank/DDBJ databases">
        <title>Two draft genome sequences of Pusillimonas sp. strains isolated from a nitrate- and radionuclide-contaminated groundwater in Russia.</title>
        <authorList>
            <person name="Grouzdev D.S."/>
            <person name="Tourova T.P."/>
            <person name="Goeva M.A."/>
            <person name="Babich T.L."/>
            <person name="Sokolova D.S."/>
            <person name="Abdullin R."/>
            <person name="Poltaraus A.B."/>
            <person name="Toshchakov S.V."/>
            <person name="Nazina T.N."/>
        </authorList>
    </citation>
    <scope>NUCLEOTIDE SEQUENCE [LARGE SCALE GENOMIC DNA]</scope>
    <source>
        <strain evidence="5 6">JR1/69-3-13</strain>
    </source>
</reference>
<gene>
    <name evidence="5" type="ORF">CR159_18275</name>
</gene>
<name>A0A2N4U0D5_9BURK</name>
<keyword evidence="3" id="KW-0521">NADP</keyword>
<dbReference type="SUPFAM" id="SSF51735">
    <property type="entry name" value="NAD(P)-binding Rossmann-fold domains"/>
    <property type="match status" value="1"/>
</dbReference>
<dbReference type="EMBL" id="PDNW01000020">
    <property type="protein sequence ID" value="PLC48479.1"/>
    <property type="molecule type" value="Genomic_DNA"/>
</dbReference>
<protein>
    <submittedName>
        <fullName evidence="5">Short-chain dehydrogenase</fullName>
    </submittedName>
</protein>
<evidence type="ECO:0000313" key="6">
    <source>
        <dbReference type="Proteomes" id="UP000234190"/>
    </source>
</evidence>
<dbReference type="OrthoDB" id="9794387at2"/>
<dbReference type="PANTHER" id="PTHR44085">
    <property type="entry name" value="SEPIAPTERIN REDUCTASE"/>
    <property type="match status" value="1"/>
</dbReference>
<evidence type="ECO:0000256" key="1">
    <source>
        <dbReference type="ARBA" id="ARBA00004496"/>
    </source>
</evidence>
<dbReference type="InterPro" id="IPR002347">
    <property type="entry name" value="SDR_fam"/>
</dbReference>
<dbReference type="Pfam" id="PF00106">
    <property type="entry name" value="adh_short"/>
    <property type="match status" value="1"/>
</dbReference>
<dbReference type="Gene3D" id="3.40.50.720">
    <property type="entry name" value="NAD(P)-binding Rossmann-like Domain"/>
    <property type="match status" value="1"/>
</dbReference>
<dbReference type="PANTHER" id="PTHR44085:SF2">
    <property type="entry name" value="SEPIAPTERIN REDUCTASE"/>
    <property type="match status" value="1"/>
</dbReference>
<accession>A0A2N4U0D5</accession>
<organism evidence="5 6">
    <name type="scientific">Pollutimonas subterranea</name>
    <dbReference type="NCBI Taxonomy" id="2045210"/>
    <lineage>
        <taxon>Bacteria</taxon>
        <taxon>Pseudomonadati</taxon>
        <taxon>Pseudomonadota</taxon>
        <taxon>Betaproteobacteria</taxon>
        <taxon>Burkholderiales</taxon>
        <taxon>Alcaligenaceae</taxon>
        <taxon>Pollutimonas</taxon>
    </lineage>
</organism>
<proteinExistence type="predicted"/>
<sequence>MEASTVAIVTGASRGLGQALVTSLLKSGTQVISIARNENAELAEQASACGAVLQQVRADLSDPSAAQACADRIAADLPRQAQRYLLINNAGTVEPISQAGDLADAGAIAQAFNLNVTSVIVLIASFLRATPAAADRRILNISSGAGRNPTPGWGVYCATKAALDHYTQVLNAEDHGVRVASLAPGVIDTGMQAKIRSSDSSQFPSVERFAQMHEQGQLPSPEAVAEKILRYIANDSFGTTVLDDIRNHA</sequence>
<dbReference type="GO" id="GO:0006729">
    <property type="term" value="P:tetrahydrobiopterin biosynthetic process"/>
    <property type="evidence" value="ECO:0007669"/>
    <property type="project" value="TreeGrafter"/>
</dbReference>
<dbReference type="GO" id="GO:0004757">
    <property type="term" value="F:sepiapterin reductase (NADP+) activity"/>
    <property type="evidence" value="ECO:0007669"/>
    <property type="project" value="TreeGrafter"/>
</dbReference>
<keyword evidence="2" id="KW-0963">Cytoplasm</keyword>
<evidence type="ECO:0000256" key="3">
    <source>
        <dbReference type="ARBA" id="ARBA00022857"/>
    </source>
</evidence>
<dbReference type="RefSeq" id="WP_102075403.1">
    <property type="nucleotide sequence ID" value="NZ_PDNW01000020.1"/>
</dbReference>
<keyword evidence="6" id="KW-1185">Reference proteome</keyword>
<dbReference type="AlphaFoldDB" id="A0A2N4U0D5"/>
<evidence type="ECO:0000313" key="5">
    <source>
        <dbReference type="EMBL" id="PLC48479.1"/>
    </source>
</evidence>
<dbReference type="PRINTS" id="PR00081">
    <property type="entry name" value="GDHRDH"/>
</dbReference>
<comment type="subcellular location">
    <subcellularLocation>
        <location evidence="1">Cytoplasm</location>
    </subcellularLocation>
</comment>